<keyword evidence="7" id="KW-0067">ATP-binding</keyword>
<dbReference type="SMART" id="SM00387">
    <property type="entry name" value="HATPase_c"/>
    <property type="match status" value="1"/>
</dbReference>
<dbReference type="InterPro" id="IPR050482">
    <property type="entry name" value="Sensor_HK_TwoCompSys"/>
</dbReference>
<evidence type="ECO:0000256" key="3">
    <source>
        <dbReference type="ARBA" id="ARBA00022553"/>
    </source>
</evidence>
<dbReference type="Gene3D" id="3.30.565.10">
    <property type="entry name" value="Histidine kinase-like ATPase, C-terminal domain"/>
    <property type="match status" value="1"/>
</dbReference>
<keyword evidence="9" id="KW-0812">Transmembrane</keyword>
<evidence type="ECO:0000256" key="2">
    <source>
        <dbReference type="ARBA" id="ARBA00012438"/>
    </source>
</evidence>
<name>A0ABW1IR74_9BACL</name>
<comment type="catalytic activity">
    <reaction evidence="1">
        <text>ATP + protein L-histidine = ADP + protein N-phospho-L-histidine.</text>
        <dbReference type="EC" id="2.7.13.3"/>
    </reaction>
</comment>
<proteinExistence type="predicted"/>
<feature type="transmembrane region" description="Helical" evidence="9">
    <location>
        <begin position="12"/>
        <end position="30"/>
    </location>
</feature>
<dbReference type="CDD" id="cd16917">
    <property type="entry name" value="HATPase_UhpB-NarQ-NarX-like"/>
    <property type="match status" value="1"/>
</dbReference>
<keyword evidence="8" id="KW-0902">Two-component regulatory system</keyword>
<feature type="transmembrane region" description="Helical" evidence="9">
    <location>
        <begin position="92"/>
        <end position="107"/>
    </location>
</feature>
<organism evidence="11 12">
    <name type="scientific">Marinicrinis lubricantis</name>
    <dbReference type="NCBI Taxonomy" id="2086470"/>
    <lineage>
        <taxon>Bacteria</taxon>
        <taxon>Bacillati</taxon>
        <taxon>Bacillota</taxon>
        <taxon>Bacilli</taxon>
        <taxon>Bacillales</taxon>
        <taxon>Paenibacillaceae</taxon>
    </lineage>
</organism>
<keyword evidence="6 11" id="KW-0418">Kinase</keyword>
<evidence type="ECO:0000256" key="9">
    <source>
        <dbReference type="SAM" id="Phobius"/>
    </source>
</evidence>
<evidence type="ECO:0000256" key="6">
    <source>
        <dbReference type="ARBA" id="ARBA00022777"/>
    </source>
</evidence>
<reference evidence="12" key="1">
    <citation type="journal article" date="2019" name="Int. J. Syst. Evol. Microbiol.">
        <title>The Global Catalogue of Microorganisms (GCM) 10K type strain sequencing project: providing services to taxonomists for standard genome sequencing and annotation.</title>
        <authorList>
            <consortium name="The Broad Institute Genomics Platform"/>
            <consortium name="The Broad Institute Genome Sequencing Center for Infectious Disease"/>
            <person name="Wu L."/>
            <person name="Ma J."/>
        </authorList>
    </citation>
    <scope>NUCLEOTIDE SEQUENCE [LARGE SCALE GENOMIC DNA]</scope>
    <source>
        <strain evidence="12">CCM 8749</strain>
    </source>
</reference>
<dbReference type="InterPro" id="IPR003594">
    <property type="entry name" value="HATPase_dom"/>
</dbReference>
<evidence type="ECO:0000256" key="1">
    <source>
        <dbReference type="ARBA" id="ARBA00000085"/>
    </source>
</evidence>
<dbReference type="Gene3D" id="1.20.5.1930">
    <property type="match status" value="1"/>
</dbReference>
<dbReference type="EMBL" id="JBHSQV010000167">
    <property type="protein sequence ID" value="MFC5987618.1"/>
    <property type="molecule type" value="Genomic_DNA"/>
</dbReference>
<dbReference type="RefSeq" id="WP_379895029.1">
    <property type="nucleotide sequence ID" value="NZ_CBCSCT010000035.1"/>
</dbReference>
<dbReference type="InterPro" id="IPR011712">
    <property type="entry name" value="Sig_transdc_His_kin_sub3_dim/P"/>
</dbReference>
<dbReference type="SUPFAM" id="SSF55874">
    <property type="entry name" value="ATPase domain of HSP90 chaperone/DNA topoisomerase II/histidine kinase"/>
    <property type="match status" value="1"/>
</dbReference>
<keyword evidence="4" id="KW-0808">Transferase</keyword>
<dbReference type="Proteomes" id="UP001596250">
    <property type="component" value="Unassembled WGS sequence"/>
</dbReference>
<dbReference type="GO" id="GO:0016301">
    <property type="term" value="F:kinase activity"/>
    <property type="evidence" value="ECO:0007669"/>
    <property type="project" value="UniProtKB-KW"/>
</dbReference>
<feature type="transmembrane region" description="Helical" evidence="9">
    <location>
        <begin position="136"/>
        <end position="156"/>
    </location>
</feature>
<comment type="caution">
    <text evidence="11">The sequence shown here is derived from an EMBL/GenBank/DDBJ whole genome shotgun (WGS) entry which is preliminary data.</text>
</comment>
<accession>A0ABW1IR74</accession>
<evidence type="ECO:0000256" key="7">
    <source>
        <dbReference type="ARBA" id="ARBA00022840"/>
    </source>
</evidence>
<keyword evidence="5" id="KW-0547">Nucleotide-binding</keyword>
<evidence type="ECO:0000256" key="5">
    <source>
        <dbReference type="ARBA" id="ARBA00022741"/>
    </source>
</evidence>
<feature type="domain" description="Histidine kinase/HSP90-like ATPase" evidence="10">
    <location>
        <begin position="305"/>
        <end position="393"/>
    </location>
</feature>
<gene>
    <name evidence="11" type="ORF">ACFPXP_14525</name>
</gene>
<protein>
    <recommendedName>
        <fullName evidence="2">histidine kinase</fullName>
        <ecNumber evidence="2">2.7.13.3</ecNumber>
    </recommendedName>
</protein>
<sequence>MVERRKWYWLDWGLFCIHTIWHLLGVYFLIITPESIGYVPQLPFSLMLFASYFVPLFFWRQGYVHRALFPLAVLLTTGFFHIYMLFEMREEVGLIVLPTLIVGYIAHRKTLWWVLPIYLIGFPMLDSIVITDGDFWINPASFVNTLLIFGIGFSFARITESNYKMKSILEENKEQFQFINYQNEVLQQYIKEVEALSKLEERNRLARELHDTVGHTFTSVIMGMDAIYYLIDSHPEQAKQKLEVLRNVTRVGLEEVRQNIHQIAPEEEDIRIIEYLHRLVSEFAAHTNSVVNLHIKGECCELPRQIKINAIRCIQESLTNAIKHGLATRIEVSLCFEPTKLIVIIEDNGQGTDQLVFGFGLKAMKERLEALNGTLHVSSKGQQGTIVSCIFPI</sequence>
<keyword evidence="9" id="KW-1133">Transmembrane helix</keyword>
<dbReference type="Pfam" id="PF02518">
    <property type="entry name" value="HATPase_c"/>
    <property type="match status" value="1"/>
</dbReference>
<dbReference type="Pfam" id="PF07730">
    <property type="entry name" value="HisKA_3"/>
    <property type="match status" value="1"/>
</dbReference>
<dbReference type="EC" id="2.7.13.3" evidence="2"/>
<dbReference type="PANTHER" id="PTHR24421">
    <property type="entry name" value="NITRATE/NITRITE SENSOR PROTEIN NARX-RELATED"/>
    <property type="match status" value="1"/>
</dbReference>
<evidence type="ECO:0000259" key="10">
    <source>
        <dbReference type="SMART" id="SM00387"/>
    </source>
</evidence>
<keyword evidence="9" id="KW-0472">Membrane</keyword>
<keyword evidence="12" id="KW-1185">Reference proteome</keyword>
<keyword evidence="3" id="KW-0597">Phosphoprotein</keyword>
<feature type="transmembrane region" description="Helical" evidence="9">
    <location>
        <begin position="42"/>
        <end position="60"/>
    </location>
</feature>
<evidence type="ECO:0000313" key="12">
    <source>
        <dbReference type="Proteomes" id="UP001596250"/>
    </source>
</evidence>
<dbReference type="PANTHER" id="PTHR24421:SF10">
    <property type="entry name" value="NITRATE_NITRITE SENSOR PROTEIN NARQ"/>
    <property type="match status" value="1"/>
</dbReference>
<evidence type="ECO:0000256" key="8">
    <source>
        <dbReference type="ARBA" id="ARBA00023012"/>
    </source>
</evidence>
<feature type="transmembrane region" description="Helical" evidence="9">
    <location>
        <begin position="112"/>
        <end position="130"/>
    </location>
</feature>
<dbReference type="InterPro" id="IPR036890">
    <property type="entry name" value="HATPase_C_sf"/>
</dbReference>
<evidence type="ECO:0000256" key="4">
    <source>
        <dbReference type="ARBA" id="ARBA00022679"/>
    </source>
</evidence>
<evidence type="ECO:0000313" key="11">
    <source>
        <dbReference type="EMBL" id="MFC5987618.1"/>
    </source>
</evidence>
<feature type="transmembrane region" description="Helical" evidence="9">
    <location>
        <begin position="67"/>
        <end position="86"/>
    </location>
</feature>